<sequence>MTSDSAGIIFRAAALRRFRSLVFLAYRVRSLPHWIFPVRLLPVFILFFAGSASMAGERTLGPDGPPLAYPIQEVNLHLTRQPGKAAFPVRRLSLSGKGTAAFEQGEEFLQVSYSTSALVALLNELYRIRFFELPSQYTARYSVFLKDDGMIATSALRMMDAGSTRICFAVTGYEKCVTYGRDGPYDLENIVNGVFDDLEKRAVGK</sequence>
<evidence type="ECO:0000313" key="1">
    <source>
        <dbReference type="EMBL" id="PTQ79835.1"/>
    </source>
</evidence>
<accession>A0A2T5I7N6</accession>
<gene>
    <name evidence="1" type="ORF">C8R21_12240</name>
</gene>
<dbReference type="RefSeq" id="WP_258192372.1">
    <property type="nucleotide sequence ID" value="NZ_QAOK01000022.1"/>
</dbReference>
<organism evidence="1 2">
    <name type="scientific">Nitrosospira multiformis</name>
    <dbReference type="NCBI Taxonomy" id="1231"/>
    <lineage>
        <taxon>Bacteria</taxon>
        <taxon>Pseudomonadati</taxon>
        <taxon>Pseudomonadota</taxon>
        <taxon>Betaproteobacteria</taxon>
        <taxon>Nitrosomonadales</taxon>
        <taxon>Nitrosomonadaceae</taxon>
        <taxon>Nitrosospira</taxon>
    </lineage>
</organism>
<reference evidence="1 2" key="1">
    <citation type="submission" date="2018-04" db="EMBL/GenBank/DDBJ databases">
        <title>Active sludge and wastewater microbial communities from Klosterneuburg, Austria.</title>
        <authorList>
            <person name="Wagner M."/>
        </authorList>
    </citation>
    <scope>NUCLEOTIDE SEQUENCE [LARGE SCALE GENOMIC DNA]</scope>
    <source>
        <strain evidence="1 2">Nl12</strain>
    </source>
</reference>
<dbReference type="Proteomes" id="UP000244152">
    <property type="component" value="Unassembled WGS sequence"/>
</dbReference>
<comment type="caution">
    <text evidence="1">The sequence shown here is derived from an EMBL/GenBank/DDBJ whole genome shotgun (WGS) entry which is preliminary data.</text>
</comment>
<protein>
    <submittedName>
        <fullName evidence="1">Uncharacterized protein</fullName>
    </submittedName>
</protein>
<dbReference type="AlphaFoldDB" id="A0A2T5I7N6"/>
<evidence type="ECO:0000313" key="2">
    <source>
        <dbReference type="Proteomes" id="UP000244152"/>
    </source>
</evidence>
<dbReference type="EMBL" id="QAOK01000022">
    <property type="protein sequence ID" value="PTQ79835.1"/>
    <property type="molecule type" value="Genomic_DNA"/>
</dbReference>
<proteinExistence type="predicted"/>
<name>A0A2T5I7N6_9PROT</name>